<evidence type="ECO:0000313" key="2">
    <source>
        <dbReference type="EMBL" id="OCK82067.1"/>
    </source>
</evidence>
<dbReference type="EMBL" id="KV744900">
    <property type="protein sequence ID" value="OCK82067.1"/>
    <property type="molecule type" value="Genomic_DNA"/>
</dbReference>
<dbReference type="Proteomes" id="UP000250266">
    <property type="component" value="Unassembled WGS sequence"/>
</dbReference>
<evidence type="ECO:0000256" key="1">
    <source>
        <dbReference type="SAM" id="Phobius"/>
    </source>
</evidence>
<accession>A0A8E2JH21</accession>
<protein>
    <submittedName>
        <fullName evidence="2">Uncharacterized protein</fullName>
    </submittedName>
</protein>
<keyword evidence="1" id="KW-1133">Transmembrane helix</keyword>
<proteinExistence type="predicted"/>
<keyword evidence="1" id="KW-0812">Transmembrane</keyword>
<organism evidence="2 3">
    <name type="scientific">Lepidopterella palustris CBS 459.81</name>
    <dbReference type="NCBI Taxonomy" id="1314670"/>
    <lineage>
        <taxon>Eukaryota</taxon>
        <taxon>Fungi</taxon>
        <taxon>Dikarya</taxon>
        <taxon>Ascomycota</taxon>
        <taxon>Pezizomycotina</taxon>
        <taxon>Dothideomycetes</taxon>
        <taxon>Pleosporomycetidae</taxon>
        <taxon>Mytilinidiales</taxon>
        <taxon>Argynnaceae</taxon>
        <taxon>Lepidopterella</taxon>
    </lineage>
</organism>
<name>A0A8E2JH21_9PEZI</name>
<evidence type="ECO:0000313" key="3">
    <source>
        <dbReference type="Proteomes" id="UP000250266"/>
    </source>
</evidence>
<sequence>MAEIEVKDKFHLRLSLLCANSFLPLLYIAVYAKNTHAAHFSEFVSYRKSQNARYPWSLIWISGFAYLIGVTNRRRRLHMSTAFYFYIGPAFTRGCRFPRDCRADAGPGSQLHLKGHKLHQKPRFSLFLSHCTTTLNMQSWHMQ</sequence>
<keyword evidence="3" id="KW-1185">Reference proteome</keyword>
<feature type="transmembrane region" description="Helical" evidence="1">
    <location>
        <begin position="12"/>
        <end position="32"/>
    </location>
</feature>
<feature type="transmembrane region" description="Helical" evidence="1">
    <location>
        <begin position="52"/>
        <end position="70"/>
    </location>
</feature>
<gene>
    <name evidence="2" type="ORF">K432DRAFT_234380</name>
</gene>
<reference evidence="2 3" key="1">
    <citation type="journal article" date="2016" name="Nat. Commun.">
        <title>Ectomycorrhizal ecology is imprinted in the genome of the dominant symbiotic fungus Cenococcum geophilum.</title>
        <authorList>
            <consortium name="DOE Joint Genome Institute"/>
            <person name="Peter M."/>
            <person name="Kohler A."/>
            <person name="Ohm R.A."/>
            <person name="Kuo A."/>
            <person name="Krutzmann J."/>
            <person name="Morin E."/>
            <person name="Arend M."/>
            <person name="Barry K.W."/>
            <person name="Binder M."/>
            <person name="Choi C."/>
            <person name="Clum A."/>
            <person name="Copeland A."/>
            <person name="Grisel N."/>
            <person name="Haridas S."/>
            <person name="Kipfer T."/>
            <person name="LaButti K."/>
            <person name="Lindquist E."/>
            <person name="Lipzen A."/>
            <person name="Maire R."/>
            <person name="Meier B."/>
            <person name="Mihaltcheva S."/>
            <person name="Molinier V."/>
            <person name="Murat C."/>
            <person name="Poggeler S."/>
            <person name="Quandt C.A."/>
            <person name="Sperisen C."/>
            <person name="Tritt A."/>
            <person name="Tisserant E."/>
            <person name="Crous P.W."/>
            <person name="Henrissat B."/>
            <person name="Nehls U."/>
            <person name="Egli S."/>
            <person name="Spatafora J.W."/>
            <person name="Grigoriev I.V."/>
            <person name="Martin F.M."/>
        </authorList>
    </citation>
    <scope>NUCLEOTIDE SEQUENCE [LARGE SCALE GENOMIC DNA]</scope>
    <source>
        <strain evidence="2 3">CBS 459.81</strain>
    </source>
</reference>
<keyword evidence="1" id="KW-0472">Membrane</keyword>
<dbReference type="AlphaFoldDB" id="A0A8E2JH21"/>